<dbReference type="EMBL" id="VAFM01000001">
    <property type="protein sequence ID" value="TKW61171.1"/>
    <property type="molecule type" value="Genomic_DNA"/>
</dbReference>
<sequence length="464" mass="52136">MNPSKILKSFVIFFIFFIAFSSMLLNMSSNYGSLSSKLILGSMIVYGIIRLAILTHSNDSRWSIQIFWLYALFILLIPGLVQMNDGSYYWDTLLGYPAEQELLASLILACGIIITDISYILFSRNAKHSICSNSLRINEDKYLKILKIFTLIGVAWSSYLFARFGFSFFLRSRGAVASDFGDTFSLAELGLIIGLNSALLTALFISCFQQVIRKDLQKNSWYKFLLIVNASQYLIINYPGRVARFALLGTLLSLVFIYIKNSKSKIDIGFWLTVSFPLSLYYVFRFLGGYNRSGIFDFDAAWSSAKNLKDNLSSGDFDGFQMTILGVRYVISEGYTWGNQILSALLFFVPRSIWENKALPTGALLGTNEGFSYTNLSSPIYIEGYLDLGFIGVAILAYILGYLIFASDRALHKNEANITILPAIVFTAFLPIILRGSLLAVCSGILTIIFILFIMKRYSLEQKG</sequence>
<proteinExistence type="predicted"/>
<evidence type="ECO:0000313" key="3">
    <source>
        <dbReference type="Proteomes" id="UP000320948"/>
    </source>
</evidence>
<feature type="transmembrane region" description="Helical" evidence="1">
    <location>
        <begin position="438"/>
        <end position="455"/>
    </location>
</feature>
<evidence type="ECO:0000313" key="2">
    <source>
        <dbReference type="EMBL" id="TKW61171.1"/>
    </source>
</evidence>
<feature type="transmembrane region" description="Helical" evidence="1">
    <location>
        <begin position="103"/>
        <end position="122"/>
    </location>
</feature>
<feature type="transmembrane region" description="Helical" evidence="1">
    <location>
        <begin position="7"/>
        <end position="28"/>
    </location>
</feature>
<dbReference type="Proteomes" id="UP000320948">
    <property type="component" value="Unassembled WGS sequence"/>
</dbReference>
<protein>
    <submittedName>
        <fullName evidence="2">Oligosaccharide repeat unit polymerase</fullName>
    </submittedName>
</protein>
<feature type="transmembrane region" description="Helical" evidence="1">
    <location>
        <begin position="266"/>
        <end position="284"/>
    </location>
</feature>
<comment type="caution">
    <text evidence="2">The sequence shown here is derived from an EMBL/GenBank/DDBJ whole genome shotgun (WGS) entry which is preliminary data.</text>
</comment>
<feature type="transmembrane region" description="Helical" evidence="1">
    <location>
        <begin position="34"/>
        <end position="54"/>
    </location>
</feature>
<accession>A0A6N4R725</accession>
<gene>
    <name evidence="2" type="ORF">DI628_00645</name>
</gene>
<name>A0A6N4R725_BLAVI</name>
<feature type="transmembrane region" description="Helical" evidence="1">
    <location>
        <begin position="242"/>
        <end position="259"/>
    </location>
</feature>
<feature type="transmembrane region" description="Helical" evidence="1">
    <location>
        <begin position="66"/>
        <end position="83"/>
    </location>
</feature>
<evidence type="ECO:0000256" key="1">
    <source>
        <dbReference type="SAM" id="Phobius"/>
    </source>
</evidence>
<feature type="transmembrane region" description="Helical" evidence="1">
    <location>
        <begin position="186"/>
        <end position="208"/>
    </location>
</feature>
<keyword evidence="1" id="KW-0472">Membrane</keyword>
<keyword evidence="1" id="KW-1133">Transmembrane helix</keyword>
<feature type="transmembrane region" description="Helical" evidence="1">
    <location>
        <begin position="142"/>
        <end position="166"/>
    </location>
</feature>
<organism evidence="2 3">
    <name type="scientific">Blastochloris viridis</name>
    <name type="common">Rhodopseudomonas viridis</name>
    <dbReference type="NCBI Taxonomy" id="1079"/>
    <lineage>
        <taxon>Bacteria</taxon>
        <taxon>Pseudomonadati</taxon>
        <taxon>Pseudomonadota</taxon>
        <taxon>Alphaproteobacteria</taxon>
        <taxon>Hyphomicrobiales</taxon>
        <taxon>Blastochloridaceae</taxon>
        <taxon>Blastochloris</taxon>
    </lineage>
</organism>
<keyword evidence="1" id="KW-0812">Transmembrane</keyword>
<dbReference type="AlphaFoldDB" id="A0A6N4R725"/>
<reference evidence="2 3" key="1">
    <citation type="journal article" date="2017" name="Nat. Commun.">
        <title>In situ click chemistry generation of cyclooxygenase-2 inhibitors.</title>
        <authorList>
            <person name="Bhardwaj A."/>
            <person name="Kaur J."/>
            <person name="Wuest M."/>
            <person name="Wuest F."/>
        </authorList>
    </citation>
    <scope>NUCLEOTIDE SEQUENCE [LARGE SCALE GENOMIC DNA]</scope>
    <source>
        <strain evidence="2">S2_018_000_R2_106</strain>
    </source>
</reference>
<feature type="transmembrane region" description="Helical" evidence="1">
    <location>
        <begin position="385"/>
        <end position="404"/>
    </location>
</feature>